<evidence type="ECO:0000259" key="1">
    <source>
        <dbReference type="Pfam" id="PF05193"/>
    </source>
</evidence>
<dbReference type="GO" id="GO:0046872">
    <property type="term" value="F:metal ion binding"/>
    <property type="evidence" value="ECO:0007669"/>
    <property type="project" value="InterPro"/>
</dbReference>
<accession>A0A9D1V126</accession>
<protein>
    <submittedName>
        <fullName evidence="2">Insulinase family protein</fullName>
    </submittedName>
</protein>
<dbReference type="PANTHER" id="PTHR11851">
    <property type="entry name" value="METALLOPROTEASE"/>
    <property type="match status" value="1"/>
</dbReference>
<feature type="domain" description="Peptidase M16 C-terminal" evidence="1">
    <location>
        <begin position="182"/>
        <end position="356"/>
    </location>
</feature>
<gene>
    <name evidence="2" type="ORF">H9863_07765</name>
</gene>
<dbReference type="InterPro" id="IPR011249">
    <property type="entry name" value="Metalloenz_LuxS/M16"/>
</dbReference>
<reference evidence="2" key="1">
    <citation type="journal article" date="2021" name="PeerJ">
        <title>Extensive microbial diversity within the chicken gut microbiome revealed by metagenomics and culture.</title>
        <authorList>
            <person name="Gilroy R."/>
            <person name="Ravi A."/>
            <person name="Getino M."/>
            <person name="Pursley I."/>
            <person name="Horton D.L."/>
            <person name="Alikhan N.F."/>
            <person name="Baker D."/>
            <person name="Gharbi K."/>
            <person name="Hall N."/>
            <person name="Watson M."/>
            <person name="Adriaenssens E.M."/>
            <person name="Foster-Nyarko E."/>
            <person name="Jarju S."/>
            <person name="Secka A."/>
            <person name="Antonio M."/>
            <person name="Oren A."/>
            <person name="Chaudhuri R.R."/>
            <person name="La Ragione R."/>
            <person name="Hildebrand F."/>
            <person name="Pallen M.J."/>
        </authorList>
    </citation>
    <scope>NUCLEOTIDE SEQUENCE</scope>
    <source>
        <strain evidence="2">23274</strain>
    </source>
</reference>
<dbReference type="InterPro" id="IPR050361">
    <property type="entry name" value="MPP/UQCRC_Complex"/>
</dbReference>
<dbReference type="Proteomes" id="UP000824202">
    <property type="component" value="Unassembled WGS sequence"/>
</dbReference>
<comment type="caution">
    <text evidence="2">The sequence shown here is derived from an EMBL/GenBank/DDBJ whole genome shotgun (WGS) entry which is preliminary data.</text>
</comment>
<dbReference type="AlphaFoldDB" id="A0A9D1V126"/>
<organism evidence="2 3">
    <name type="scientific">Candidatus Odoribacter faecigallinarum</name>
    <dbReference type="NCBI Taxonomy" id="2838706"/>
    <lineage>
        <taxon>Bacteria</taxon>
        <taxon>Pseudomonadati</taxon>
        <taxon>Bacteroidota</taxon>
        <taxon>Bacteroidia</taxon>
        <taxon>Bacteroidales</taxon>
        <taxon>Odoribacteraceae</taxon>
        <taxon>Odoribacter</taxon>
    </lineage>
</organism>
<dbReference type="SUPFAM" id="SSF63411">
    <property type="entry name" value="LuxS/MPP-like metallohydrolase"/>
    <property type="match status" value="2"/>
</dbReference>
<evidence type="ECO:0000313" key="3">
    <source>
        <dbReference type="Proteomes" id="UP000824202"/>
    </source>
</evidence>
<proteinExistence type="predicted"/>
<name>A0A9D1V126_9BACT</name>
<dbReference type="EMBL" id="DXFT01000150">
    <property type="protein sequence ID" value="HIX03993.1"/>
    <property type="molecule type" value="Genomic_DNA"/>
</dbReference>
<sequence>MVQRNKAPLLSPLSEPALLPYNRFMLPNGIEVVYIHDPAQEVFKIDVIFEAGIYYQSRPLIASTAINMLNEGTLHHHSEEIADLFDYYGAYIDFNCGLNKSELSLISLSKYAEPTLNMLVEMLTESIVPEKELDIFLTNKRQEFLVNQEKTSYMARKEFSRLLFGASHPYANKVSPEDYNRVTRTEVLHFYQEHIHAGNCRIMLCGNISDTLLQIVTREFTRLARPKNSGESNLLPFAPAPVGYYHVQKNNAAQTSLRMGKTGVRLDHPDYARFLLLNTVLGGYFGSRLMSNIREEKGYTYGINSFNVSMPQGSYWCIAAEINNQYIQAAIQETLKEVERLRTEPIPQDELNLVKSYLHGDLLRELDGVFAQSDALKHKLNYSMDNSIYLRLIQEISATTNEELLFLAQRYWNPDDFYIVTAGKTSD</sequence>
<dbReference type="Gene3D" id="3.30.830.10">
    <property type="entry name" value="Metalloenzyme, LuxS/M16 peptidase-like"/>
    <property type="match status" value="2"/>
</dbReference>
<dbReference type="PANTHER" id="PTHR11851:SF224">
    <property type="entry name" value="PROCESSING PROTEASE"/>
    <property type="match status" value="1"/>
</dbReference>
<dbReference type="Pfam" id="PF05193">
    <property type="entry name" value="Peptidase_M16_C"/>
    <property type="match status" value="1"/>
</dbReference>
<evidence type="ECO:0000313" key="2">
    <source>
        <dbReference type="EMBL" id="HIX03993.1"/>
    </source>
</evidence>
<dbReference type="InterPro" id="IPR007863">
    <property type="entry name" value="Peptidase_M16_C"/>
</dbReference>
<reference evidence="2" key="2">
    <citation type="submission" date="2021-04" db="EMBL/GenBank/DDBJ databases">
        <authorList>
            <person name="Gilroy R."/>
        </authorList>
    </citation>
    <scope>NUCLEOTIDE SEQUENCE</scope>
    <source>
        <strain evidence="2">23274</strain>
    </source>
</reference>